<gene>
    <name evidence="1" type="ORF">EZS28_027848</name>
</gene>
<comment type="caution">
    <text evidence="1">The sequence shown here is derived from an EMBL/GenBank/DDBJ whole genome shotgun (WGS) entry which is preliminary data.</text>
</comment>
<accession>A0A5J4V0X7</accession>
<protein>
    <submittedName>
        <fullName evidence="1">Uncharacterized protein</fullName>
    </submittedName>
</protein>
<proteinExistence type="predicted"/>
<dbReference type="OrthoDB" id="447173at2759"/>
<dbReference type="Proteomes" id="UP000324800">
    <property type="component" value="Unassembled WGS sequence"/>
</dbReference>
<evidence type="ECO:0000313" key="1">
    <source>
        <dbReference type="EMBL" id="KAA6376626.1"/>
    </source>
</evidence>
<evidence type="ECO:0000313" key="2">
    <source>
        <dbReference type="Proteomes" id="UP000324800"/>
    </source>
</evidence>
<sequence>MLEMVKQPTLTKVQNVINIIKANFKPEFGFEPCFGQSAQQSDEENGVPIMKKDAKQGVKPVTDQADFEVCIQIIFFYADVWRVGRSLHETAREQFDPIK</sequence>
<reference evidence="1 2" key="1">
    <citation type="submission" date="2019-03" db="EMBL/GenBank/DDBJ databases">
        <title>Single cell metagenomics reveals metabolic interactions within the superorganism composed of flagellate Streblomastix strix and complex community of Bacteroidetes bacteria on its surface.</title>
        <authorList>
            <person name="Treitli S.C."/>
            <person name="Kolisko M."/>
            <person name="Husnik F."/>
            <person name="Keeling P."/>
            <person name="Hampl V."/>
        </authorList>
    </citation>
    <scope>NUCLEOTIDE SEQUENCE [LARGE SCALE GENOMIC DNA]</scope>
    <source>
        <strain evidence="1">ST1C</strain>
    </source>
</reference>
<name>A0A5J4V0X7_9EUKA</name>
<dbReference type="AlphaFoldDB" id="A0A5J4V0X7"/>
<organism evidence="1 2">
    <name type="scientific">Streblomastix strix</name>
    <dbReference type="NCBI Taxonomy" id="222440"/>
    <lineage>
        <taxon>Eukaryota</taxon>
        <taxon>Metamonada</taxon>
        <taxon>Preaxostyla</taxon>
        <taxon>Oxymonadida</taxon>
        <taxon>Streblomastigidae</taxon>
        <taxon>Streblomastix</taxon>
    </lineage>
</organism>
<dbReference type="EMBL" id="SNRW01010396">
    <property type="protein sequence ID" value="KAA6376626.1"/>
    <property type="molecule type" value="Genomic_DNA"/>
</dbReference>